<evidence type="ECO:0000256" key="2">
    <source>
        <dbReference type="ARBA" id="ARBA00022801"/>
    </source>
</evidence>
<proteinExistence type="predicted"/>
<evidence type="ECO:0000256" key="1">
    <source>
        <dbReference type="ARBA" id="ARBA00022723"/>
    </source>
</evidence>
<dbReference type="EMBL" id="CAJPWZ010001966">
    <property type="protein sequence ID" value="CAG2227518.1"/>
    <property type="molecule type" value="Genomic_DNA"/>
</dbReference>
<dbReference type="EC" id="3.4.14.4" evidence="3"/>
<gene>
    <name evidence="3" type="ORF">MEDL_40528</name>
</gene>
<dbReference type="Pfam" id="PF03571">
    <property type="entry name" value="Peptidase_M49"/>
    <property type="match status" value="1"/>
</dbReference>
<dbReference type="OrthoDB" id="4694525at2759"/>
<dbReference type="GO" id="GO:0008239">
    <property type="term" value="F:dipeptidyl-peptidase activity"/>
    <property type="evidence" value="ECO:0007669"/>
    <property type="project" value="UniProtKB-EC"/>
</dbReference>
<name>A0A8S3T6R9_MYTED</name>
<evidence type="ECO:0000313" key="3">
    <source>
        <dbReference type="EMBL" id="CAG2227518.1"/>
    </source>
</evidence>
<dbReference type="GO" id="GO:0046872">
    <property type="term" value="F:metal ion binding"/>
    <property type="evidence" value="ECO:0007669"/>
    <property type="project" value="UniProtKB-KW"/>
</dbReference>
<dbReference type="AlphaFoldDB" id="A0A8S3T6R9"/>
<comment type="caution">
    <text evidence="3">The sequence shown here is derived from an EMBL/GenBank/DDBJ whole genome shotgun (WGS) entry which is preliminary data.</text>
</comment>
<dbReference type="GO" id="GO:0005737">
    <property type="term" value="C:cytoplasm"/>
    <property type="evidence" value="ECO:0007669"/>
    <property type="project" value="TreeGrafter"/>
</dbReference>
<keyword evidence="1" id="KW-0479">Metal-binding</keyword>
<dbReference type="PANTHER" id="PTHR23422">
    <property type="entry name" value="DIPEPTIDYL PEPTIDASE III-RELATED"/>
    <property type="match status" value="1"/>
</dbReference>
<sequence>MNGRYVILRVMIEAGQGLIAITKTTGDDGKEDIHLKLDRTKILPVGKPAIGNFLRKLQVYKSTGDVEAATAMYGHYSEVHDDEEPHFLSLRSVVLARKTPRKMMVQHNTTVETITTNSKTKQYKDKRCSMSLHKKQKKMVISSSQHSTIGPTVKLQSYESSADGLVQSFIDRFPTSEVDDILKELMEKDQPYFTN</sequence>
<dbReference type="Proteomes" id="UP000683360">
    <property type="component" value="Unassembled WGS sequence"/>
</dbReference>
<protein>
    <submittedName>
        <fullName evidence="3">DPP3</fullName>
        <ecNumber evidence="3">3.4.14.4</ecNumber>
    </submittedName>
</protein>
<reference evidence="3" key="1">
    <citation type="submission" date="2021-03" db="EMBL/GenBank/DDBJ databases">
        <authorList>
            <person name="Bekaert M."/>
        </authorList>
    </citation>
    <scope>NUCLEOTIDE SEQUENCE</scope>
</reference>
<keyword evidence="4" id="KW-1185">Reference proteome</keyword>
<dbReference type="InterPro" id="IPR039461">
    <property type="entry name" value="Peptidase_M49"/>
</dbReference>
<dbReference type="PANTHER" id="PTHR23422:SF11">
    <property type="entry name" value="DIPEPTIDYL PEPTIDASE 3"/>
    <property type="match status" value="1"/>
</dbReference>
<keyword evidence="2 3" id="KW-0378">Hydrolase</keyword>
<accession>A0A8S3T6R9</accession>
<organism evidence="3 4">
    <name type="scientific">Mytilus edulis</name>
    <name type="common">Blue mussel</name>
    <dbReference type="NCBI Taxonomy" id="6550"/>
    <lineage>
        <taxon>Eukaryota</taxon>
        <taxon>Metazoa</taxon>
        <taxon>Spiralia</taxon>
        <taxon>Lophotrochozoa</taxon>
        <taxon>Mollusca</taxon>
        <taxon>Bivalvia</taxon>
        <taxon>Autobranchia</taxon>
        <taxon>Pteriomorphia</taxon>
        <taxon>Mytilida</taxon>
        <taxon>Mytiloidea</taxon>
        <taxon>Mytilidae</taxon>
        <taxon>Mytilinae</taxon>
        <taxon>Mytilus</taxon>
    </lineage>
</organism>
<evidence type="ECO:0000313" key="4">
    <source>
        <dbReference type="Proteomes" id="UP000683360"/>
    </source>
</evidence>